<dbReference type="EMBL" id="ML120356">
    <property type="protein sequence ID" value="RPB04751.1"/>
    <property type="molecule type" value="Genomic_DNA"/>
</dbReference>
<sequence length="96" mass="10589">MQSDSRPPARPPLLSPLDARCMSLTLNGKQVRRSTVSIALLLSYHLWGCRGMVGSDLFLISQSCFRCLVNLAVGLWGSKRVREPNFASSKHGKSET</sequence>
<dbReference type="Proteomes" id="UP000276215">
    <property type="component" value="Unassembled WGS sequence"/>
</dbReference>
<accession>A0A3N4K8H0</accession>
<organism evidence="1 2">
    <name type="scientific">Choiromyces venosus 120613-1</name>
    <dbReference type="NCBI Taxonomy" id="1336337"/>
    <lineage>
        <taxon>Eukaryota</taxon>
        <taxon>Fungi</taxon>
        <taxon>Dikarya</taxon>
        <taxon>Ascomycota</taxon>
        <taxon>Pezizomycotina</taxon>
        <taxon>Pezizomycetes</taxon>
        <taxon>Pezizales</taxon>
        <taxon>Tuberaceae</taxon>
        <taxon>Choiromyces</taxon>
    </lineage>
</organism>
<reference evidence="1 2" key="1">
    <citation type="journal article" date="2018" name="Nat. Ecol. Evol.">
        <title>Pezizomycetes genomes reveal the molecular basis of ectomycorrhizal truffle lifestyle.</title>
        <authorList>
            <person name="Murat C."/>
            <person name="Payen T."/>
            <person name="Noel B."/>
            <person name="Kuo A."/>
            <person name="Morin E."/>
            <person name="Chen J."/>
            <person name="Kohler A."/>
            <person name="Krizsan K."/>
            <person name="Balestrini R."/>
            <person name="Da Silva C."/>
            <person name="Montanini B."/>
            <person name="Hainaut M."/>
            <person name="Levati E."/>
            <person name="Barry K.W."/>
            <person name="Belfiori B."/>
            <person name="Cichocki N."/>
            <person name="Clum A."/>
            <person name="Dockter R.B."/>
            <person name="Fauchery L."/>
            <person name="Guy J."/>
            <person name="Iotti M."/>
            <person name="Le Tacon F."/>
            <person name="Lindquist E.A."/>
            <person name="Lipzen A."/>
            <person name="Malagnac F."/>
            <person name="Mello A."/>
            <person name="Molinier V."/>
            <person name="Miyauchi S."/>
            <person name="Poulain J."/>
            <person name="Riccioni C."/>
            <person name="Rubini A."/>
            <person name="Sitrit Y."/>
            <person name="Splivallo R."/>
            <person name="Traeger S."/>
            <person name="Wang M."/>
            <person name="Zifcakova L."/>
            <person name="Wipf D."/>
            <person name="Zambonelli A."/>
            <person name="Paolocci F."/>
            <person name="Nowrousian M."/>
            <person name="Ottonello S."/>
            <person name="Baldrian P."/>
            <person name="Spatafora J.W."/>
            <person name="Henrissat B."/>
            <person name="Nagy L.G."/>
            <person name="Aury J.M."/>
            <person name="Wincker P."/>
            <person name="Grigoriev I.V."/>
            <person name="Bonfante P."/>
            <person name="Martin F.M."/>
        </authorList>
    </citation>
    <scope>NUCLEOTIDE SEQUENCE [LARGE SCALE GENOMIC DNA]</scope>
    <source>
        <strain evidence="1 2">120613-1</strain>
    </source>
</reference>
<evidence type="ECO:0000313" key="1">
    <source>
        <dbReference type="EMBL" id="RPB04751.1"/>
    </source>
</evidence>
<protein>
    <submittedName>
        <fullName evidence="1">Uncharacterized protein</fullName>
    </submittedName>
</protein>
<gene>
    <name evidence="1" type="ORF">L873DRAFT_1168489</name>
</gene>
<dbReference type="AlphaFoldDB" id="A0A3N4K8H0"/>
<evidence type="ECO:0000313" key="2">
    <source>
        <dbReference type="Proteomes" id="UP000276215"/>
    </source>
</evidence>
<name>A0A3N4K8H0_9PEZI</name>
<proteinExistence type="predicted"/>
<keyword evidence="2" id="KW-1185">Reference proteome</keyword>